<proteinExistence type="inferred from homology"/>
<dbReference type="Pfam" id="PF02771">
    <property type="entry name" value="Acyl-CoA_dh_N"/>
    <property type="match status" value="1"/>
</dbReference>
<dbReference type="Proteomes" id="UP001642540">
    <property type="component" value="Unassembled WGS sequence"/>
</dbReference>
<feature type="domain" description="Acyl-CoA dehydrogenase/oxidase N-terminal" evidence="9">
    <location>
        <begin position="51"/>
        <end position="165"/>
    </location>
</feature>
<dbReference type="PROSITE" id="PS00073">
    <property type="entry name" value="ACYL_COA_DH_2"/>
    <property type="match status" value="1"/>
</dbReference>
<evidence type="ECO:0000256" key="1">
    <source>
        <dbReference type="ARBA" id="ARBA00001974"/>
    </source>
</evidence>
<evidence type="ECO:0000259" key="8">
    <source>
        <dbReference type="Pfam" id="PF02770"/>
    </source>
</evidence>
<gene>
    <name evidence="10" type="ORF">ODALV1_LOCUS7475</name>
</gene>
<comment type="similarity">
    <text evidence="2 6">Belongs to the acyl-CoA dehydrogenase family.</text>
</comment>
<dbReference type="Gene3D" id="1.20.140.10">
    <property type="entry name" value="Butyryl-CoA Dehydrogenase, subunit A, domain 3"/>
    <property type="match status" value="1"/>
</dbReference>
<evidence type="ECO:0000256" key="5">
    <source>
        <dbReference type="ARBA" id="ARBA00023002"/>
    </source>
</evidence>
<dbReference type="InterPro" id="IPR009100">
    <property type="entry name" value="AcylCoA_DH/oxidase_NM_dom_sf"/>
</dbReference>
<evidence type="ECO:0008006" key="12">
    <source>
        <dbReference type="Google" id="ProtNLM"/>
    </source>
</evidence>
<dbReference type="InterPro" id="IPR006091">
    <property type="entry name" value="Acyl-CoA_Oxase/DH_mid-dom"/>
</dbReference>
<dbReference type="SUPFAM" id="SSF56645">
    <property type="entry name" value="Acyl-CoA dehydrogenase NM domain-like"/>
    <property type="match status" value="1"/>
</dbReference>
<keyword evidence="4 6" id="KW-0274">FAD</keyword>
<protein>
    <recommendedName>
        <fullName evidence="12">Acyl-CoA dehydrogenase 6</fullName>
    </recommendedName>
</protein>
<feature type="domain" description="Acyl-CoA oxidase/dehydrogenase middle" evidence="8">
    <location>
        <begin position="169"/>
        <end position="263"/>
    </location>
</feature>
<organism evidence="10 11">
    <name type="scientific">Orchesella dallaii</name>
    <dbReference type="NCBI Taxonomy" id="48710"/>
    <lineage>
        <taxon>Eukaryota</taxon>
        <taxon>Metazoa</taxon>
        <taxon>Ecdysozoa</taxon>
        <taxon>Arthropoda</taxon>
        <taxon>Hexapoda</taxon>
        <taxon>Collembola</taxon>
        <taxon>Entomobryomorpha</taxon>
        <taxon>Entomobryoidea</taxon>
        <taxon>Orchesellidae</taxon>
        <taxon>Orchesellinae</taxon>
        <taxon>Orchesella</taxon>
    </lineage>
</organism>
<evidence type="ECO:0000256" key="4">
    <source>
        <dbReference type="ARBA" id="ARBA00022827"/>
    </source>
</evidence>
<dbReference type="PANTHER" id="PTHR48083:SF6">
    <property type="entry name" value="ACYL-COA DEHYDROGENASE 6"/>
    <property type="match status" value="1"/>
</dbReference>
<dbReference type="InterPro" id="IPR006089">
    <property type="entry name" value="Acyl-CoA_DH_CS"/>
</dbReference>
<keyword evidence="5 6" id="KW-0560">Oxidoreductase</keyword>
<dbReference type="InterPro" id="IPR036250">
    <property type="entry name" value="AcylCo_DH-like_C"/>
</dbReference>
<reference evidence="10 11" key="1">
    <citation type="submission" date="2024-08" db="EMBL/GenBank/DDBJ databases">
        <authorList>
            <person name="Cucini C."/>
            <person name="Frati F."/>
        </authorList>
    </citation>
    <scope>NUCLEOTIDE SEQUENCE [LARGE SCALE GENOMIC DNA]</scope>
</reference>
<keyword evidence="3 6" id="KW-0285">Flavoprotein</keyword>
<accession>A0ABP1Q5J2</accession>
<dbReference type="InterPro" id="IPR046373">
    <property type="entry name" value="Acyl-CoA_Oxase/DH_mid-dom_sf"/>
</dbReference>
<dbReference type="EMBL" id="CAXLJM020000023">
    <property type="protein sequence ID" value="CAL8089782.1"/>
    <property type="molecule type" value="Genomic_DNA"/>
</dbReference>
<dbReference type="SUPFAM" id="SSF47203">
    <property type="entry name" value="Acyl-CoA dehydrogenase C-terminal domain-like"/>
    <property type="match status" value="1"/>
</dbReference>
<feature type="domain" description="Acyl-CoA dehydrogenase/oxidase C-terminal" evidence="7">
    <location>
        <begin position="275"/>
        <end position="421"/>
    </location>
</feature>
<name>A0ABP1Q5J2_9HEXA</name>
<dbReference type="Pfam" id="PF02770">
    <property type="entry name" value="Acyl-CoA_dh_M"/>
    <property type="match status" value="1"/>
</dbReference>
<dbReference type="PANTHER" id="PTHR48083">
    <property type="entry name" value="MEDIUM-CHAIN SPECIFIC ACYL-COA DEHYDROGENASE, MITOCHONDRIAL-RELATED"/>
    <property type="match status" value="1"/>
</dbReference>
<dbReference type="Gene3D" id="1.10.540.10">
    <property type="entry name" value="Acyl-CoA dehydrogenase/oxidase, N-terminal domain"/>
    <property type="match status" value="1"/>
</dbReference>
<dbReference type="InterPro" id="IPR013786">
    <property type="entry name" value="AcylCoA_DH/ox_N"/>
</dbReference>
<dbReference type="Gene3D" id="2.40.110.10">
    <property type="entry name" value="Butyryl-CoA Dehydrogenase, subunit A, domain 2"/>
    <property type="match status" value="1"/>
</dbReference>
<dbReference type="InterPro" id="IPR050741">
    <property type="entry name" value="Acyl-CoA_dehydrogenase"/>
</dbReference>
<dbReference type="InterPro" id="IPR009075">
    <property type="entry name" value="AcylCo_DH/oxidase_C"/>
</dbReference>
<dbReference type="Pfam" id="PF00441">
    <property type="entry name" value="Acyl-CoA_dh_1"/>
    <property type="match status" value="1"/>
</dbReference>
<evidence type="ECO:0000259" key="7">
    <source>
        <dbReference type="Pfam" id="PF00441"/>
    </source>
</evidence>
<evidence type="ECO:0000313" key="11">
    <source>
        <dbReference type="Proteomes" id="UP001642540"/>
    </source>
</evidence>
<evidence type="ECO:0000256" key="2">
    <source>
        <dbReference type="ARBA" id="ARBA00009347"/>
    </source>
</evidence>
<comment type="cofactor">
    <cofactor evidence="1 6">
        <name>FAD</name>
        <dbReference type="ChEBI" id="CHEBI:57692"/>
    </cofactor>
</comment>
<keyword evidence="11" id="KW-1185">Reference proteome</keyword>
<evidence type="ECO:0000313" key="10">
    <source>
        <dbReference type="EMBL" id="CAL8089782.1"/>
    </source>
</evidence>
<dbReference type="InterPro" id="IPR037069">
    <property type="entry name" value="AcylCoA_DH/ox_N_sf"/>
</dbReference>
<sequence length="434" mass="48122">MATRNAQRKLLSICLRSKAQTKYQYNSSRNFSVTRSSLQSYSSPLPDSYYNEEQLQMQATIAKIIENDINPFVDEWETKEEFPAHQVFKKLGNAGLLGIDKSEEYGGLGLDFKYLAAVMEELGTIRCAGVPMAILVQMAMTCQALHRFGSDELKKEFLVPSISGDFVACVGVSEAGAGSDVANTQTRAVRKGDDLIINGQKMWITNSLQADWMCLLANTSDGNPYKNKSLICVPMNSKGITKQKIHKIGNNSSDTGIIFFEDVRVPAKNIIGEEGSGFFYQMLQFQEERMAGAVGVLKGIDAALSETIDYTRQRKAFGKSILDNQYVYFRLCELASENESLRALTYKAIDMFVDGQEVTRLASMAKLKAGRLAREVGDTCLQFWGGMGYTREAAISRFFRDARLLSIGGGADEIMLEIIAKLMNISPPPPPKKK</sequence>
<evidence type="ECO:0000259" key="9">
    <source>
        <dbReference type="Pfam" id="PF02771"/>
    </source>
</evidence>
<comment type="caution">
    <text evidence="10">The sequence shown here is derived from an EMBL/GenBank/DDBJ whole genome shotgun (WGS) entry which is preliminary data.</text>
</comment>
<evidence type="ECO:0000256" key="6">
    <source>
        <dbReference type="RuleBase" id="RU362125"/>
    </source>
</evidence>
<evidence type="ECO:0000256" key="3">
    <source>
        <dbReference type="ARBA" id="ARBA00022630"/>
    </source>
</evidence>